<evidence type="ECO:0000313" key="3">
    <source>
        <dbReference type="Proteomes" id="UP000005178"/>
    </source>
</evidence>
<protein>
    <recommendedName>
        <fullName evidence="4">Acyltransferase 3 domain-containing protein</fullName>
    </recommendedName>
</protein>
<evidence type="ECO:0000256" key="1">
    <source>
        <dbReference type="SAM" id="Phobius"/>
    </source>
</evidence>
<reference evidence="2" key="1">
    <citation type="submission" date="2008-01" db="EMBL/GenBank/DDBJ databases">
        <authorList>
            <person name="Fulton L."/>
            <person name="Clifton S."/>
            <person name="Fulton B."/>
            <person name="Xu J."/>
            <person name="Minx P."/>
            <person name="Pepin K.H."/>
            <person name="Johnson M."/>
            <person name="Thiruvilangam P."/>
            <person name="Bhonagiri V."/>
            <person name="Nash W.E."/>
            <person name="Mardis E.R."/>
            <person name="Wilson R.K."/>
        </authorList>
    </citation>
    <scope>NUCLEOTIDE SEQUENCE [LARGE SCALE GENOMIC DNA]</scope>
    <source>
        <strain evidence="2">DSM 17244</strain>
    </source>
</reference>
<feature type="transmembrane region" description="Helical" evidence="1">
    <location>
        <begin position="80"/>
        <end position="101"/>
    </location>
</feature>
<comment type="caution">
    <text evidence="2">The sequence shown here is derived from an EMBL/GenBank/DDBJ whole genome shotgun (WGS) entry which is preliminary data.</text>
</comment>
<keyword evidence="1" id="KW-0812">Transmembrane</keyword>
<dbReference type="AlphaFoldDB" id="B1C7C2"/>
<reference evidence="2" key="2">
    <citation type="submission" date="2013-08" db="EMBL/GenBank/DDBJ databases">
        <title>Draft genome sequence of Anaerofustis stercorihominis (DSM 17244).</title>
        <authorList>
            <person name="Sudarsanam P."/>
            <person name="Ley R."/>
            <person name="Guruge J."/>
            <person name="Turnbaugh P.J."/>
            <person name="Mahowald M."/>
            <person name="Liep D."/>
            <person name="Gordon J."/>
        </authorList>
    </citation>
    <scope>NUCLEOTIDE SEQUENCE</scope>
    <source>
        <strain evidence="2">DSM 17244</strain>
    </source>
</reference>
<dbReference type="STRING" id="445971.ANASTE_00624"/>
<name>B1C7C2_9FIRM</name>
<organism evidence="2 3">
    <name type="scientific">Anaerofustis stercorihominis DSM 17244</name>
    <dbReference type="NCBI Taxonomy" id="445971"/>
    <lineage>
        <taxon>Bacteria</taxon>
        <taxon>Bacillati</taxon>
        <taxon>Bacillota</taxon>
        <taxon>Clostridia</taxon>
        <taxon>Eubacteriales</taxon>
        <taxon>Eubacteriaceae</taxon>
        <taxon>Anaerofustis</taxon>
    </lineage>
</organism>
<dbReference type="EMBL" id="ABIL02000005">
    <property type="protein sequence ID" value="EDS72909.1"/>
    <property type="molecule type" value="Genomic_DNA"/>
</dbReference>
<keyword evidence="1" id="KW-1133">Transmembrane helix</keyword>
<keyword evidence="1" id="KW-0472">Membrane</keyword>
<dbReference type="GeneID" id="98001519"/>
<dbReference type="RefSeq" id="WP_007049073.1">
    <property type="nucleotide sequence ID" value="NZ_DS560015.1"/>
</dbReference>
<accession>B1C7C2</accession>
<keyword evidence="3" id="KW-1185">Reference proteome</keyword>
<feature type="transmembrane region" description="Helical" evidence="1">
    <location>
        <begin position="6"/>
        <end position="28"/>
    </location>
</feature>
<dbReference type="Proteomes" id="UP000005178">
    <property type="component" value="Unassembled WGS sequence"/>
</dbReference>
<evidence type="ECO:0000313" key="2">
    <source>
        <dbReference type="EMBL" id="EDS72909.1"/>
    </source>
</evidence>
<sequence length="134" mass="15555">MLTNFLYSFCITLLFSLSSTLLYFDFILNLIINDRIKINLIKYFAPASFGVYLLHVQPLVWNKIIKNGFVFIGNFRTSVIPFSLIACGFLILITGLIIDNLRIIIFKILRIDKIPDKIENMINYIIKKRSTESI</sequence>
<feature type="transmembrane region" description="Helical" evidence="1">
    <location>
        <begin position="40"/>
        <end position="60"/>
    </location>
</feature>
<proteinExistence type="predicted"/>
<gene>
    <name evidence="2" type="ORF">ANASTE_00624</name>
</gene>
<dbReference type="HOGENOM" id="CLU_1891821_0_0_9"/>
<evidence type="ECO:0008006" key="4">
    <source>
        <dbReference type="Google" id="ProtNLM"/>
    </source>
</evidence>